<dbReference type="EMBL" id="CAJNYT010000556">
    <property type="protein sequence ID" value="CAF3356223.1"/>
    <property type="molecule type" value="Genomic_DNA"/>
</dbReference>
<organism evidence="2 3">
    <name type="scientific">Rotaria socialis</name>
    <dbReference type="NCBI Taxonomy" id="392032"/>
    <lineage>
        <taxon>Eukaryota</taxon>
        <taxon>Metazoa</taxon>
        <taxon>Spiralia</taxon>
        <taxon>Gnathifera</taxon>
        <taxon>Rotifera</taxon>
        <taxon>Eurotatoria</taxon>
        <taxon>Bdelloidea</taxon>
        <taxon>Philodinida</taxon>
        <taxon>Philodinidae</taxon>
        <taxon>Rotaria</taxon>
    </lineage>
</organism>
<feature type="region of interest" description="Disordered" evidence="1">
    <location>
        <begin position="1"/>
        <end position="29"/>
    </location>
</feature>
<name>A0A817WJ01_9BILA</name>
<sequence length="106" mass="11843">MRWPKEATQGNVIVGGNGQGRKSNRLNAPNGLSFDRNVFTLPTSKFLSYPSDETIEPILLPLATDQQLTIIEHLVINHSCNFNEQPTSVSYNTSTFDIICSIRSYI</sequence>
<comment type="caution">
    <text evidence="2">The sequence shown here is derived from an EMBL/GenBank/DDBJ whole genome shotgun (WGS) entry which is preliminary data.</text>
</comment>
<reference evidence="2" key="1">
    <citation type="submission" date="2021-02" db="EMBL/GenBank/DDBJ databases">
        <authorList>
            <person name="Nowell W R."/>
        </authorList>
    </citation>
    <scope>NUCLEOTIDE SEQUENCE</scope>
</reference>
<dbReference type="Proteomes" id="UP000663872">
    <property type="component" value="Unassembled WGS sequence"/>
</dbReference>
<accession>A0A817WJ01</accession>
<proteinExistence type="predicted"/>
<protein>
    <submittedName>
        <fullName evidence="2">Uncharacterized protein</fullName>
    </submittedName>
</protein>
<gene>
    <name evidence="2" type="ORF">GRG538_LOCUS5993</name>
</gene>
<dbReference type="AlphaFoldDB" id="A0A817WJ01"/>
<evidence type="ECO:0000313" key="2">
    <source>
        <dbReference type="EMBL" id="CAF3356223.1"/>
    </source>
</evidence>
<evidence type="ECO:0000256" key="1">
    <source>
        <dbReference type="SAM" id="MobiDB-lite"/>
    </source>
</evidence>
<evidence type="ECO:0000313" key="3">
    <source>
        <dbReference type="Proteomes" id="UP000663872"/>
    </source>
</evidence>